<reference evidence="4" key="1">
    <citation type="submission" date="2017-02" db="UniProtKB">
        <authorList>
            <consortium name="WormBaseParasite"/>
        </authorList>
    </citation>
    <scope>IDENTIFICATION</scope>
</reference>
<dbReference type="WBParaSite" id="TTAC_0000339601-mRNA-1">
    <property type="protein sequence ID" value="TTAC_0000339601-mRNA-1"/>
    <property type="gene ID" value="TTAC_0000339601"/>
</dbReference>
<dbReference type="AlphaFoldDB" id="A0A0R3WRK6"/>
<proteinExistence type="predicted"/>
<feature type="compositionally biased region" description="Acidic residues" evidence="1">
    <location>
        <begin position="121"/>
        <end position="143"/>
    </location>
</feature>
<evidence type="ECO:0000313" key="3">
    <source>
        <dbReference type="Proteomes" id="UP000274429"/>
    </source>
</evidence>
<evidence type="ECO:0000313" key="4">
    <source>
        <dbReference type="WBParaSite" id="TTAC_0000339601-mRNA-1"/>
    </source>
</evidence>
<feature type="region of interest" description="Disordered" evidence="1">
    <location>
        <begin position="1"/>
        <end position="143"/>
    </location>
</feature>
<name>A0A0R3WRK6_HYDTA</name>
<feature type="compositionally biased region" description="Low complexity" evidence="1">
    <location>
        <begin position="298"/>
        <end position="308"/>
    </location>
</feature>
<feature type="compositionally biased region" description="Acidic residues" evidence="1">
    <location>
        <begin position="67"/>
        <end position="78"/>
    </location>
</feature>
<keyword evidence="3" id="KW-1185">Reference proteome</keyword>
<protein>
    <submittedName>
        <fullName evidence="4">Dual-specificity kinase</fullName>
    </submittedName>
</protein>
<accession>A0A0R3WRK6</accession>
<evidence type="ECO:0000256" key="1">
    <source>
        <dbReference type="SAM" id="MobiDB-lite"/>
    </source>
</evidence>
<reference evidence="2 3" key="2">
    <citation type="submission" date="2018-11" db="EMBL/GenBank/DDBJ databases">
        <authorList>
            <consortium name="Pathogen Informatics"/>
        </authorList>
    </citation>
    <scope>NUCLEOTIDE SEQUENCE [LARGE SCALE GENOMIC DNA]</scope>
</reference>
<evidence type="ECO:0000313" key="2">
    <source>
        <dbReference type="EMBL" id="VDM22505.1"/>
    </source>
</evidence>
<feature type="compositionally biased region" description="Polar residues" evidence="1">
    <location>
        <begin position="1"/>
        <end position="10"/>
    </location>
</feature>
<gene>
    <name evidence="2" type="ORF">TTAC_LOCUS3380</name>
</gene>
<feature type="region of interest" description="Disordered" evidence="1">
    <location>
        <begin position="293"/>
        <end position="314"/>
    </location>
</feature>
<dbReference type="Proteomes" id="UP000274429">
    <property type="component" value="Unassembled WGS sequence"/>
</dbReference>
<sequence>MSIGRSQQVPQAPDAYPLAGGGDDLITSSPPLSSPPPPHPIVSNSVTISPLSPPVTHFTTPKLVGDGDYDVQGDDDDAFYYPELSTTDDPSPVSPISGCTSSRHRPPPPPPSSRHQKLFGEMEEDEEEVEVEEDELDPDDTEIPLDAGGLYRRLTDDEAVAVVDTNNDGDAGGGERSPSLSSALSRVAAEEFSLSSQRVTRAGEEALDPVNNALSRLMGASMAAAQVQAAAVQAAAAAGLDHYDAAIRLPLPTGLRTDVAPLKKLSVDLIKTYKQINEACLLLVYYRKKRRSRERRQGSSSQVQQQQQSRRHSHYLVDDGALEDVGMTQPPSSSETDLLYTNAPTVVDSGSGSVIPQSYYQLNYHHSTTSDSMPHHHQQQHPLPVDQVVQMHALTSKLGDMSIYNEGTSAGDEISGFGNVGFAPSGLPQHRPRTNRLGQQTQQQPPFLTTTRGGGGSEFYNPHHHQLHHIQQQQVAANYYQNQAALLEVTSRSMQHPYASGNTYANAVDSVAAAASVNNVLQPPIYAFVLFRSFFLILTIGPNS</sequence>
<organism evidence="4">
    <name type="scientific">Hydatigena taeniaeformis</name>
    <name type="common">Feline tapeworm</name>
    <name type="synonym">Taenia taeniaeformis</name>
    <dbReference type="NCBI Taxonomy" id="6205"/>
    <lineage>
        <taxon>Eukaryota</taxon>
        <taxon>Metazoa</taxon>
        <taxon>Spiralia</taxon>
        <taxon>Lophotrochozoa</taxon>
        <taxon>Platyhelminthes</taxon>
        <taxon>Cestoda</taxon>
        <taxon>Eucestoda</taxon>
        <taxon>Cyclophyllidea</taxon>
        <taxon>Taeniidae</taxon>
        <taxon>Hydatigera</taxon>
    </lineage>
</organism>
<dbReference type="OrthoDB" id="6287883at2759"/>
<dbReference type="EMBL" id="UYWX01002338">
    <property type="protein sequence ID" value="VDM22505.1"/>
    <property type="molecule type" value="Genomic_DNA"/>
</dbReference>
<dbReference type="STRING" id="6205.A0A0R3WRK6"/>